<dbReference type="GO" id="GO:0005829">
    <property type="term" value="C:cytosol"/>
    <property type="evidence" value="ECO:0007669"/>
    <property type="project" value="TreeGrafter"/>
</dbReference>
<evidence type="ECO:0000256" key="2">
    <source>
        <dbReference type="ARBA" id="ARBA00023002"/>
    </source>
</evidence>
<gene>
    <name evidence="6" type="ORF">METZ01_LOCUS114808</name>
</gene>
<name>A0A381XB46_9ZZZZ</name>
<dbReference type="NCBIfam" id="NF000940">
    <property type="entry name" value="PRK00094.1-2"/>
    <property type="match status" value="1"/>
</dbReference>
<evidence type="ECO:0000256" key="3">
    <source>
        <dbReference type="ARBA" id="ARBA00023027"/>
    </source>
</evidence>
<organism evidence="6">
    <name type="scientific">marine metagenome</name>
    <dbReference type="NCBI Taxonomy" id="408172"/>
    <lineage>
        <taxon>unclassified sequences</taxon>
        <taxon>metagenomes</taxon>
        <taxon>ecological metagenomes</taxon>
    </lineage>
</organism>
<dbReference type="PANTHER" id="PTHR11728">
    <property type="entry name" value="GLYCEROL-3-PHOSPHATE DEHYDROGENASE"/>
    <property type="match status" value="1"/>
</dbReference>
<dbReference type="GO" id="GO:0051287">
    <property type="term" value="F:NAD binding"/>
    <property type="evidence" value="ECO:0007669"/>
    <property type="project" value="InterPro"/>
</dbReference>
<protein>
    <recommendedName>
        <fullName evidence="7">Glycerol-3-phosphate dehydrogenase (NAD(P)(+))</fullName>
    </recommendedName>
</protein>
<dbReference type="SUPFAM" id="SSF51735">
    <property type="entry name" value="NAD(P)-binding Rossmann-fold domains"/>
    <property type="match status" value="1"/>
</dbReference>
<dbReference type="InterPro" id="IPR013328">
    <property type="entry name" value="6PGD_dom2"/>
</dbReference>
<dbReference type="GO" id="GO:0047952">
    <property type="term" value="F:glycerol-3-phosphate dehydrogenase [NAD(P)+] activity"/>
    <property type="evidence" value="ECO:0007669"/>
    <property type="project" value="TreeGrafter"/>
</dbReference>
<dbReference type="PROSITE" id="PS00957">
    <property type="entry name" value="NAD_G3PDH"/>
    <property type="match status" value="1"/>
</dbReference>
<feature type="domain" description="Glycerol-3-phosphate dehydrogenase NAD-dependent N-terminal" evidence="4">
    <location>
        <begin position="5"/>
        <end position="157"/>
    </location>
</feature>
<proteinExistence type="inferred from homology"/>
<evidence type="ECO:0000313" key="6">
    <source>
        <dbReference type="EMBL" id="SVA61954.1"/>
    </source>
</evidence>
<dbReference type="GO" id="GO:0005975">
    <property type="term" value="P:carbohydrate metabolic process"/>
    <property type="evidence" value="ECO:0007669"/>
    <property type="project" value="InterPro"/>
</dbReference>
<dbReference type="InterPro" id="IPR036291">
    <property type="entry name" value="NAD(P)-bd_dom_sf"/>
</dbReference>
<dbReference type="AlphaFoldDB" id="A0A381XB46"/>
<dbReference type="Gene3D" id="1.10.1040.10">
    <property type="entry name" value="N-(1-d-carboxylethyl)-l-norvaline Dehydrogenase, domain 2"/>
    <property type="match status" value="1"/>
</dbReference>
<dbReference type="FunFam" id="1.10.1040.10:FF:000001">
    <property type="entry name" value="Glycerol-3-phosphate dehydrogenase [NAD(P)+]"/>
    <property type="match status" value="1"/>
</dbReference>
<dbReference type="FunFam" id="3.40.50.720:FF:000019">
    <property type="entry name" value="Glycerol-3-phosphate dehydrogenase [NAD(P)+]"/>
    <property type="match status" value="1"/>
</dbReference>
<evidence type="ECO:0008006" key="7">
    <source>
        <dbReference type="Google" id="ProtNLM"/>
    </source>
</evidence>
<feature type="domain" description="Glycerol-3-phosphate dehydrogenase NAD-dependent C-terminal" evidence="5">
    <location>
        <begin position="178"/>
        <end position="317"/>
    </location>
</feature>
<dbReference type="PIRSF" id="PIRSF000114">
    <property type="entry name" value="Glycerol-3-P_dh"/>
    <property type="match status" value="1"/>
</dbReference>
<dbReference type="Pfam" id="PF07479">
    <property type="entry name" value="NAD_Gly3P_dh_C"/>
    <property type="match status" value="1"/>
</dbReference>
<accession>A0A381XB46</accession>
<dbReference type="InterPro" id="IPR011128">
    <property type="entry name" value="G3P_DH_NAD-dep_N"/>
</dbReference>
<dbReference type="InterPro" id="IPR006109">
    <property type="entry name" value="G3P_DH_NAD-dep_C"/>
</dbReference>
<dbReference type="InterPro" id="IPR006168">
    <property type="entry name" value="G3P_DH_NAD-dep"/>
</dbReference>
<keyword evidence="3" id="KW-0520">NAD</keyword>
<dbReference type="EMBL" id="UINC01014540">
    <property type="protein sequence ID" value="SVA61954.1"/>
    <property type="molecule type" value="Genomic_DNA"/>
</dbReference>
<dbReference type="PRINTS" id="PR00077">
    <property type="entry name" value="GPDHDRGNASE"/>
</dbReference>
<reference evidence="6" key="1">
    <citation type="submission" date="2018-05" db="EMBL/GenBank/DDBJ databases">
        <authorList>
            <person name="Lanie J.A."/>
            <person name="Ng W.-L."/>
            <person name="Kazmierczak K.M."/>
            <person name="Andrzejewski T.M."/>
            <person name="Davidsen T.M."/>
            <person name="Wayne K.J."/>
            <person name="Tettelin H."/>
            <person name="Glass J.I."/>
            <person name="Rusch D."/>
            <person name="Podicherti R."/>
            <person name="Tsui H.-C.T."/>
            <person name="Winkler M.E."/>
        </authorList>
    </citation>
    <scope>NUCLEOTIDE SEQUENCE</scope>
</reference>
<dbReference type="Gene3D" id="3.40.50.720">
    <property type="entry name" value="NAD(P)-binding Rossmann-like Domain"/>
    <property type="match status" value="1"/>
</dbReference>
<evidence type="ECO:0000259" key="4">
    <source>
        <dbReference type="Pfam" id="PF01210"/>
    </source>
</evidence>
<dbReference type="PANTHER" id="PTHR11728:SF1">
    <property type="entry name" value="GLYCEROL-3-PHOSPHATE DEHYDROGENASE [NAD(+)] 2, CHLOROPLASTIC"/>
    <property type="match status" value="1"/>
</dbReference>
<sequence length="333" mass="33844">MVSRVAVLGAGSWGTTVAALLAPVVSTVLWARRTELADDLNAGRGNERYLPGFDLPADLEATADLGEATSDADLVLVAVPTRGFRAVLEGSSATLGAAVPVVSLAKGFERGSCLRMTEVASEVLPGRPVAVLTGPNLAKEVLEGRSSAAVVAANDSAVPGVLQGLLASDRLRIYTNDDLVGCEIGGAVKNVIALAAGMAEGLDTGDNARAALITRGLAELTRLGEALGGEARTLAGLAGMGDVLATCISPQSRNRWVGEQIGRGRAPADVLEGMDQVAEGVPAAGVVCELASSVSVEVPIADGVRAVVDEGRPPVEVWAELMARRSGPEVAGP</sequence>
<evidence type="ECO:0000256" key="1">
    <source>
        <dbReference type="ARBA" id="ARBA00011009"/>
    </source>
</evidence>
<dbReference type="NCBIfam" id="NF000942">
    <property type="entry name" value="PRK00094.1-4"/>
    <property type="match status" value="1"/>
</dbReference>
<keyword evidence="2" id="KW-0560">Oxidoreductase</keyword>
<dbReference type="HAMAP" id="MF_00394">
    <property type="entry name" value="NAD_Glyc3P_dehydrog"/>
    <property type="match status" value="1"/>
</dbReference>
<dbReference type="InterPro" id="IPR008927">
    <property type="entry name" value="6-PGluconate_DH-like_C_sf"/>
</dbReference>
<dbReference type="GO" id="GO:0046168">
    <property type="term" value="P:glycerol-3-phosphate catabolic process"/>
    <property type="evidence" value="ECO:0007669"/>
    <property type="project" value="InterPro"/>
</dbReference>
<evidence type="ECO:0000259" key="5">
    <source>
        <dbReference type="Pfam" id="PF07479"/>
    </source>
</evidence>
<comment type="similarity">
    <text evidence="1">Belongs to the NAD-dependent glycerol-3-phosphate dehydrogenase family.</text>
</comment>
<dbReference type="SUPFAM" id="SSF48179">
    <property type="entry name" value="6-phosphogluconate dehydrogenase C-terminal domain-like"/>
    <property type="match status" value="1"/>
</dbReference>
<dbReference type="Pfam" id="PF01210">
    <property type="entry name" value="NAD_Gly3P_dh_N"/>
    <property type="match status" value="1"/>
</dbReference>